<dbReference type="SMART" id="SM00244">
    <property type="entry name" value="PHB"/>
    <property type="match status" value="1"/>
</dbReference>
<keyword evidence="8" id="KW-0645">Protease</keyword>
<feature type="domain" description="Band 7" evidence="7">
    <location>
        <begin position="25"/>
        <end position="203"/>
    </location>
</feature>
<evidence type="ECO:0000256" key="1">
    <source>
        <dbReference type="ARBA" id="ARBA00004167"/>
    </source>
</evidence>
<name>A0A4U1L490_9SPHN</name>
<dbReference type="PANTHER" id="PTHR42911">
    <property type="entry name" value="MODULATOR OF FTSH PROTEASE HFLC"/>
    <property type="match status" value="1"/>
</dbReference>
<dbReference type="SUPFAM" id="SSF117892">
    <property type="entry name" value="Band 7/SPFH domain"/>
    <property type="match status" value="1"/>
</dbReference>
<dbReference type="GO" id="GO:0008233">
    <property type="term" value="F:peptidase activity"/>
    <property type="evidence" value="ECO:0007669"/>
    <property type="project" value="UniProtKB-KW"/>
</dbReference>
<dbReference type="OrthoDB" id="9812991at2"/>
<dbReference type="PIRSF" id="PIRSF005651">
    <property type="entry name" value="HflC"/>
    <property type="match status" value="1"/>
</dbReference>
<organism evidence="8 9">
    <name type="scientific">Sphingomonas baiyangensis</name>
    <dbReference type="NCBI Taxonomy" id="2572576"/>
    <lineage>
        <taxon>Bacteria</taxon>
        <taxon>Pseudomonadati</taxon>
        <taxon>Pseudomonadota</taxon>
        <taxon>Alphaproteobacteria</taxon>
        <taxon>Sphingomonadales</taxon>
        <taxon>Sphingomonadaceae</taxon>
        <taxon>Sphingomonas</taxon>
    </lineage>
</organism>
<gene>
    <name evidence="8" type="ORF">FBR43_13965</name>
</gene>
<dbReference type="InterPro" id="IPR036013">
    <property type="entry name" value="Band_7/SPFH_dom_sf"/>
</dbReference>
<evidence type="ECO:0000259" key="7">
    <source>
        <dbReference type="SMART" id="SM00244"/>
    </source>
</evidence>
<comment type="similarity">
    <text evidence="2 6">Belongs to the band 7/mec-2 family. HflC subfamily.</text>
</comment>
<sequence>MNTLNWRSPVVIGIALLALLVLLANMVAIVPETKQAVILRFQQPIGTVNRYREGEAFGRTGAGMVLRVPFADRIIWIDKRVLDIELDNQPVLSTDQLRLEVDAFARFRVVNPLLAAISTGFTSNTEQRVADQLRPILGSALRNELGKRQFAALLSPERGQVMDNIQAGLDRVARQYGVEIVDVRIRHADLPTGSPLESALRRMGTARRQEALTIEAQGQKQAQIIRADADAQAARIYAESFGKDADFYDFYRAMQSYRYSFGADGGEDGRGGTSIILSPRTNDYLREFEGRN</sequence>
<reference evidence="8 9" key="1">
    <citation type="submission" date="2019-04" db="EMBL/GenBank/DDBJ databases">
        <authorList>
            <person name="Yang Y."/>
            <person name="Wei D."/>
        </authorList>
    </citation>
    <scope>NUCLEOTIDE SEQUENCE [LARGE SCALE GENOMIC DNA]</scope>
    <source>
        <strain evidence="8 9">L-1-4w-11</strain>
    </source>
</reference>
<keyword evidence="9" id="KW-1185">Reference proteome</keyword>
<evidence type="ECO:0000256" key="2">
    <source>
        <dbReference type="ARBA" id="ARBA00007862"/>
    </source>
</evidence>
<dbReference type="Pfam" id="PF01145">
    <property type="entry name" value="Band_7"/>
    <property type="match status" value="1"/>
</dbReference>
<dbReference type="CDD" id="cd03405">
    <property type="entry name" value="SPFH_HflC"/>
    <property type="match status" value="1"/>
</dbReference>
<comment type="subcellular location">
    <subcellularLocation>
        <location evidence="1">Membrane</location>
        <topology evidence="1">Single-pass membrane protein</topology>
    </subcellularLocation>
</comment>
<dbReference type="Gene3D" id="3.30.479.30">
    <property type="entry name" value="Band 7 domain"/>
    <property type="match status" value="1"/>
</dbReference>
<accession>A0A4U1L490</accession>
<comment type="caution">
    <text evidence="8">The sequence shown here is derived from an EMBL/GenBank/DDBJ whole genome shotgun (WGS) entry which is preliminary data.</text>
</comment>
<keyword evidence="5" id="KW-0472">Membrane</keyword>
<proteinExistence type="inferred from homology"/>
<evidence type="ECO:0000256" key="5">
    <source>
        <dbReference type="ARBA" id="ARBA00023136"/>
    </source>
</evidence>
<dbReference type="AlphaFoldDB" id="A0A4U1L490"/>
<evidence type="ECO:0000256" key="4">
    <source>
        <dbReference type="ARBA" id="ARBA00022989"/>
    </source>
</evidence>
<dbReference type="PANTHER" id="PTHR42911:SF1">
    <property type="entry name" value="MODULATOR OF FTSH PROTEASE HFLC"/>
    <property type="match status" value="1"/>
</dbReference>
<dbReference type="EMBL" id="SWKR01000002">
    <property type="protein sequence ID" value="TKD51737.1"/>
    <property type="molecule type" value="Genomic_DNA"/>
</dbReference>
<dbReference type="RefSeq" id="WP_136943674.1">
    <property type="nucleotide sequence ID" value="NZ_SWKR01000002.1"/>
</dbReference>
<keyword evidence="4" id="KW-1133">Transmembrane helix</keyword>
<dbReference type="Proteomes" id="UP000309138">
    <property type="component" value="Unassembled WGS sequence"/>
</dbReference>
<evidence type="ECO:0000256" key="6">
    <source>
        <dbReference type="PIRNR" id="PIRNR005651"/>
    </source>
</evidence>
<keyword evidence="3" id="KW-0812">Transmembrane</keyword>
<comment type="function">
    <text evidence="6">HflC and HflK could regulate a protease.</text>
</comment>
<protein>
    <recommendedName>
        <fullName evidence="6">Protein HflC</fullName>
    </recommendedName>
</protein>
<evidence type="ECO:0000313" key="8">
    <source>
        <dbReference type="EMBL" id="TKD51737.1"/>
    </source>
</evidence>
<evidence type="ECO:0000313" key="9">
    <source>
        <dbReference type="Proteomes" id="UP000309138"/>
    </source>
</evidence>
<dbReference type="GO" id="GO:0006508">
    <property type="term" value="P:proteolysis"/>
    <property type="evidence" value="ECO:0007669"/>
    <property type="project" value="UniProtKB-KW"/>
</dbReference>
<evidence type="ECO:0000256" key="3">
    <source>
        <dbReference type="ARBA" id="ARBA00022692"/>
    </source>
</evidence>
<dbReference type="InterPro" id="IPR010200">
    <property type="entry name" value="HflC"/>
</dbReference>
<keyword evidence="8" id="KW-0378">Hydrolase</keyword>
<dbReference type="InterPro" id="IPR001107">
    <property type="entry name" value="Band_7"/>
</dbReference>
<dbReference type="GO" id="GO:0016020">
    <property type="term" value="C:membrane"/>
    <property type="evidence" value="ECO:0007669"/>
    <property type="project" value="UniProtKB-SubCell"/>
</dbReference>